<organism evidence="1 2">
    <name type="scientific">Roseimaritima ulvae</name>
    <dbReference type="NCBI Taxonomy" id="980254"/>
    <lineage>
        <taxon>Bacteria</taxon>
        <taxon>Pseudomonadati</taxon>
        <taxon>Planctomycetota</taxon>
        <taxon>Planctomycetia</taxon>
        <taxon>Pirellulales</taxon>
        <taxon>Pirellulaceae</taxon>
        <taxon>Roseimaritima</taxon>
    </lineage>
</organism>
<name>A0A5B9QXR6_9BACT</name>
<evidence type="ECO:0000313" key="2">
    <source>
        <dbReference type="Proteomes" id="UP000325286"/>
    </source>
</evidence>
<keyword evidence="2" id="KW-1185">Reference proteome</keyword>
<gene>
    <name evidence="1" type="ORF">UC8_39440</name>
</gene>
<evidence type="ECO:0000313" key="1">
    <source>
        <dbReference type="EMBL" id="QEG41916.1"/>
    </source>
</evidence>
<dbReference type="Proteomes" id="UP000325286">
    <property type="component" value="Chromosome"/>
</dbReference>
<dbReference type="EMBL" id="CP042914">
    <property type="protein sequence ID" value="QEG41916.1"/>
    <property type="molecule type" value="Genomic_DNA"/>
</dbReference>
<sequence>MQAISLLKPHVLIVANCDADLPDVADDQRDLLKQLSIVTCEIQTLEIHSAQLDAKVLDHFATADSLELAWVFRGQLAPQNARLIAARPNIVTLLLNCDGIPMESVAVLRDAGNVTTVYYKDDWQPRTIAALQREWREVEWLPLSAR</sequence>
<protein>
    <submittedName>
        <fullName evidence="1">Uncharacterized protein</fullName>
    </submittedName>
</protein>
<proteinExistence type="predicted"/>
<dbReference type="KEGG" id="rul:UC8_39440"/>
<dbReference type="AlphaFoldDB" id="A0A5B9QXR6"/>
<accession>A0A5B9QXR6</accession>
<reference evidence="1 2" key="1">
    <citation type="submission" date="2019-08" db="EMBL/GenBank/DDBJ databases">
        <title>Deep-cultivation of Planctomycetes and their phenomic and genomic characterization uncovers novel biology.</title>
        <authorList>
            <person name="Wiegand S."/>
            <person name="Jogler M."/>
            <person name="Boedeker C."/>
            <person name="Pinto D."/>
            <person name="Vollmers J."/>
            <person name="Rivas-Marin E."/>
            <person name="Kohn T."/>
            <person name="Peeters S.H."/>
            <person name="Heuer A."/>
            <person name="Rast P."/>
            <person name="Oberbeckmann S."/>
            <person name="Bunk B."/>
            <person name="Jeske O."/>
            <person name="Meyerdierks A."/>
            <person name="Storesund J.E."/>
            <person name="Kallscheuer N."/>
            <person name="Luecker S."/>
            <person name="Lage O.M."/>
            <person name="Pohl T."/>
            <person name="Merkel B.J."/>
            <person name="Hornburger P."/>
            <person name="Mueller R.-W."/>
            <person name="Bruemmer F."/>
            <person name="Labrenz M."/>
            <person name="Spormann A.M."/>
            <person name="Op den Camp H."/>
            <person name="Overmann J."/>
            <person name="Amann R."/>
            <person name="Jetten M.S.M."/>
            <person name="Mascher T."/>
            <person name="Medema M.H."/>
            <person name="Devos D.P."/>
            <person name="Kaster A.-K."/>
            <person name="Ovreas L."/>
            <person name="Rohde M."/>
            <person name="Galperin M.Y."/>
            <person name="Jogler C."/>
        </authorList>
    </citation>
    <scope>NUCLEOTIDE SEQUENCE [LARGE SCALE GENOMIC DNA]</scope>
    <source>
        <strain evidence="1 2">UC8</strain>
    </source>
</reference>